<evidence type="ECO:0000256" key="6">
    <source>
        <dbReference type="HAMAP-Rule" id="MF_01007"/>
    </source>
</evidence>
<comment type="subcellular location">
    <subcellularLocation>
        <location evidence="6">Cytoplasm</location>
    </subcellularLocation>
</comment>
<dbReference type="PIRSF" id="PIRSF004486">
    <property type="entry name" value="MraW"/>
    <property type="match status" value="1"/>
</dbReference>
<keyword evidence="2 6" id="KW-0698">rRNA processing</keyword>
<feature type="binding site" evidence="6">
    <location>
        <position position="81"/>
    </location>
    <ligand>
        <name>S-adenosyl-L-methionine</name>
        <dbReference type="ChEBI" id="CHEBI:59789"/>
    </ligand>
</feature>
<dbReference type="NCBIfam" id="TIGR00006">
    <property type="entry name" value="16S rRNA (cytosine(1402)-N(4))-methyltransferase RsmH"/>
    <property type="match status" value="1"/>
</dbReference>
<keyword evidence="5 6" id="KW-0949">S-adenosyl-L-methionine</keyword>
<dbReference type="HAMAP" id="MF_01007">
    <property type="entry name" value="16SrRNA_methyltr_H"/>
    <property type="match status" value="1"/>
</dbReference>
<dbReference type="PANTHER" id="PTHR11265:SF0">
    <property type="entry name" value="12S RRNA N4-METHYLCYTIDINE METHYLTRANSFERASE"/>
    <property type="match status" value="1"/>
</dbReference>
<organism evidence="7 8">
    <name type="scientific">Candidatus Gottesmanbacteria bacterium GW2011_GWA1_44_24b</name>
    <dbReference type="NCBI Taxonomy" id="1618437"/>
    <lineage>
        <taxon>Bacteria</taxon>
        <taxon>Candidatus Gottesmaniibacteriota</taxon>
    </lineage>
</organism>
<name>A0A0G1IQT9_9BACT</name>
<comment type="function">
    <text evidence="6">Specifically methylates the N4 position of cytidine in position 1402 (C1402) of 16S rRNA.</text>
</comment>
<dbReference type="Proteomes" id="UP000034521">
    <property type="component" value="Unassembled WGS sequence"/>
</dbReference>
<dbReference type="GO" id="GO:0071424">
    <property type="term" value="F:rRNA (cytosine-N4-)-methyltransferase activity"/>
    <property type="evidence" value="ECO:0007669"/>
    <property type="project" value="UniProtKB-UniRule"/>
</dbReference>
<dbReference type="Pfam" id="PF01795">
    <property type="entry name" value="Methyltransf_5"/>
    <property type="match status" value="1"/>
</dbReference>
<feature type="binding site" evidence="6">
    <location>
        <position position="109"/>
    </location>
    <ligand>
        <name>S-adenosyl-L-methionine</name>
        <dbReference type="ChEBI" id="CHEBI:59789"/>
    </ligand>
</feature>
<gene>
    <name evidence="6" type="primary">rsmH</name>
    <name evidence="7" type="ORF">UW52_C0005G0005</name>
</gene>
<accession>A0A0G1IQT9</accession>
<dbReference type="EC" id="2.1.1.199" evidence="6"/>
<dbReference type="CDD" id="cd02440">
    <property type="entry name" value="AdoMet_MTases"/>
    <property type="match status" value="1"/>
</dbReference>
<comment type="caution">
    <text evidence="7">The sequence shown here is derived from an EMBL/GenBank/DDBJ whole genome shotgun (WGS) entry which is preliminary data.</text>
</comment>
<comment type="similarity">
    <text evidence="1 6">Belongs to the methyltransferase superfamily. RsmH family.</text>
</comment>
<dbReference type="InterPro" id="IPR002903">
    <property type="entry name" value="RsmH"/>
</dbReference>
<dbReference type="Gene3D" id="3.40.50.150">
    <property type="entry name" value="Vaccinia Virus protein VP39"/>
    <property type="match status" value="1"/>
</dbReference>
<keyword evidence="6" id="KW-0963">Cytoplasm</keyword>
<dbReference type="AlphaFoldDB" id="A0A0G1IQT9"/>
<dbReference type="EMBL" id="LCIQ01000005">
    <property type="protein sequence ID" value="KKT61333.1"/>
    <property type="molecule type" value="Genomic_DNA"/>
</dbReference>
<dbReference type="GO" id="GO:0005737">
    <property type="term" value="C:cytoplasm"/>
    <property type="evidence" value="ECO:0007669"/>
    <property type="project" value="UniProtKB-SubCell"/>
</dbReference>
<feature type="binding site" evidence="6">
    <location>
        <begin position="32"/>
        <end position="34"/>
    </location>
    <ligand>
        <name>S-adenosyl-L-methionine</name>
        <dbReference type="ChEBI" id="CHEBI:59789"/>
    </ligand>
</feature>
<evidence type="ECO:0000256" key="5">
    <source>
        <dbReference type="ARBA" id="ARBA00022691"/>
    </source>
</evidence>
<dbReference type="PANTHER" id="PTHR11265">
    <property type="entry name" value="S-ADENOSYL-METHYLTRANSFERASE MRAW"/>
    <property type="match status" value="1"/>
</dbReference>
<feature type="binding site" evidence="6">
    <location>
        <position position="102"/>
    </location>
    <ligand>
        <name>S-adenosyl-L-methionine</name>
        <dbReference type="ChEBI" id="CHEBI:59789"/>
    </ligand>
</feature>
<evidence type="ECO:0000313" key="8">
    <source>
        <dbReference type="Proteomes" id="UP000034521"/>
    </source>
</evidence>
<evidence type="ECO:0000256" key="4">
    <source>
        <dbReference type="ARBA" id="ARBA00022679"/>
    </source>
</evidence>
<comment type="catalytic activity">
    <reaction evidence="6">
        <text>cytidine(1402) in 16S rRNA + S-adenosyl-L-methionine = N(4)-methylcytidine(1402) in 16S rRNA + S-adenosyl-L-homocysteine + H(+)</text>
        <dbReference type="Rhea" id="RHEA:42928"/>
        <dbReference type="Rhea" id="RHEA-COMP:10286"/>
        <dbReference type="Rhea" id="RHEA-COMP:10287"/>
        <dbReference type="ChEBI" id="CHEBI:15378"/>
        <dbReference type="ChEBI" id="CHEBI:57856"/>
        <dbReference type="ChEBI" id="CHEBI:59789"/>
        <dbReference type="ChEBI" id="CHEBI:74506"/>
        <dbReference type="ChEBI" id="CHEBI:82748"/>
        <dbReference type="EC" id="2.1.1.199"/>
    </reaction>
</comment>
<dbReference type="SUPFAM" id="SSF53335">
    <property type="entry name" value="S-adenosyl-L-methionine-dependent methyltransferases"/>
    <property type="match status" value="1"/>
</dbReference>
<evidence type="ECO:0000256" key="1">
    <source>
        <dbReference type="ARBA" id="ARBA00010396"/>
    </source>
</evidence>
<evidence type="ECO:0000313" key="7">
    <source>
        <dbReference type="EMBL" id="KKT61333.1"/>
    </source>
</evidence>
<dbReference type="InterPro" id="IPR023397">
    <property type="entry name" value="SAM-dep_MeTrfase_MraW_recog"/>
</dbReference>
<proteinExistence type="inferred from homology"/>
<dbReference type="Gene3D" id="1.10.150.170">
    <property type="entry name" value="Putative methyltransferase TM0872, insert domain"/>
    <property type="match status" value="1"/>
</dbReference>
<keyword evidence="4 6" id="KW-0808">Transferase</keyword>
<dbReference type="PATRIC" id="fig|1618437.3.peg.186"/>
<evidence type="ECO:0000256" key="2">
    <source>
        <dbReference type="ARBA" id="ARBA00022552"/>
    </source>
</evidence>
<dbReference type="GO" id="GO:0070475">
    <property type="term" value="P:rRNA base methylation"/>
    <property type="evidence" value="ECO:0007669"/>
    <property type="project" value="UniProtKB-UniRule"/>
</dbReference>
<feature type="binding site" evidence="6">
    <location>
        <position position="49"/>
    </location>
    <ligand>
        <name>S-adenosyl-L-methionine</name>
        <dbReference type="ChEBI" id="CHEBI:59789"/>
    </ligand>
</feature>
<evidence type="ECO:0000256" key="3">
    <source>
        <dbReference type="ARBA" id="ARBA00022603"/>
    </source>
</evidence>
<keyword evidence="3 6" id="KW-0489">Methyltransferase</keyword>
<reference evidence="7 8" key="1">
    <citation type="journal article" date="2015" name="Nature">
        <title>rRNA introns, odd ribosomes, and small enigmatic genomes across a large radiation of phyla.</title>
        <authorList>
            <person name="Brown C.T."/>
            <person name="Hug L.A."/>
            <person name="Thomas B.C."/>
            <person name="Sharon I."/>
            <person name="Castelle C.J."/>
            <person name="Singh A."/>
            <person name="Wilkins M.J."/>
            <person name="Williams K.H."/>
            <person name="Banfield J.F."/>
        </authorList>
    </citation>
    <scope>NUCLEOTIDE SEQUENCE [LARGE SCALE GENOMIC DNA]</scope>
</reference>
<dbReference type="SUPFAM" id="SSF81799">
    <property type="entry name" value="Putative methyltransferase TM0872, insert domain"/>
    <property type="match status" value="1"/>
</dbReference>
<dbReference type="InterPro" id="IPR029063">
    <property type="entry name" value="SAM-dependent_MTases_sf"/>
</dbReference>
<protein>
    <recommendedName>
        <fullName evidence="6">Ribosomal RNA small subunit methyltransferase H</fullName>
        <ecNumber evidence="6">2.1.1.199</ecNumber>
    </recommendedName>
    <alternativeName>
        <fullName evidence="6">16S rRNA m(4)C1402 methyltransferase</fullName>
    </alternativeName>
    <alternativeName>
        <fullName evidence="6">rRNA (cytosine-N(4)-)-methyltransferase RsmH</fullName>
    </alternativeName>
</protein>
<sequence length="291" mass="32546">MNYHVPVLLQEIIDGLQVSEGKKYIDATFGGGGHGMEIVKAGGELLGIDVDPEALEHARRKIENGEWKIDKKKIALVQGNFRDIDTIAQDNGFYPVDGILFDLGVSGHQLDDRERGFSYKFADAPFDLRLNQEEGAPASEIINHENEEQLSAIIGTYGEEESCGRIAHALVNNRVKKPFRTTGDVLHSIQEVTGDRNTYKTASRVFQAFRIVVNDELSSLKKGLDGAESVLKPGGRIAVISFHSLEDRIVKQFFQRSGFKLVTKKPIRPTRMEQQENKRSRSAKLRIAEKI</sequence>